<organism evidence="3 4">
    <name type="scientific">Allisonella histaminiformans</name>
    <dbReference type="NCBI Taxonomy" id="209880"/>
    <lineage>
        <taxon>Bacteria</taxon>
        <taxon>Bacillati</taxon>
        <taxon>Bacillota</taxon>
        <taxon>Negativicutes</taxon>
        <taxon>Veillonellales</taxon>
        <taxon>Veillonellaceae</taxon>
        <taxon>Allisonella</taxon>
    </lineage>
</organism>
<gene>
    <name evidence="3" type="ORF">SAMN02910343_00312</name>
</gene>
<evidence type="ECO:0000259" key="2">
    <source>
        <dbReference type="Pfam" id="PF00582"/>
    </source>
</evidence>
<dbReference type="Gene3D" id="3.40.50.620">
    <property type="entry name" value="HUPs"/>
    <property type="match status" value="1"/>
</dbReference>
<dbReference type="InterPro" id="IPR006016">
    <property type="entry name" value="UspA"/>
</dbReference>
<dbReference type="EMBL" id="FMXA01000004">
    <property type="protein sequence ID" value="SDA39850.1"/>
    <property type="molecule type" value="Genomic_DNA"/>
</dbReference>
<keyword evidence="4" id="KW-1185">Reference proteome</keyword>
<dbReference type="PANTHER" id="PTHR46268">
    <property type="entry name" value="STRESS RESPONSE PROTEIN NHAX"/>
    <property type="match status" value="1"/>
</dbReference>
<feature type="domain" description="UspA" evidence="2">
    <location>
        <begin position="14"/>
        <end position="153"/>
    </location>
</feature>
<dbReference type="SUPFAM" id="SSF52402">
    <property type="entry name" value="Adenine nucleotide alpha hydrolases-like"/>
    <property type="match status" value="1"/>
</dbReference>
<dbReference type="Proteomes" id="UP000199689">
    <property type="component" value="Unassembled WGS sequence"/>
</dbReference>
<dbReference type="PANTHER" id="PTHR46268:SF6">
    <property type="entry name" value="UNIVERSAL STRESS PROTEIN UP12"/>
    <property type="match status" value="1"/>
</dbReference>
<dbReference type="PRINTS" id="PR01438">
    <property type="entry name" value="UNVRSLSTRESS"/>
</dbReference>
<sequence length="153" mass="16827">MFSVQERQVIIMEFRKILVPVDGSNPSIDAFRTGADLALKYGAELEVVTVINFNNEQPILSLGNLEKFTEEGLQKQGMAVIDSVVKDVPENVKLTKVVLYGDPAKAIIEEQETGKADCIILGSRGLGSVRRFFMGSVSTEIVHNAECPVFVIR</sequence>
<name>A0A1G5V1W0_9FIRM</name>
<accession>A0A1G5V1W0</accession>
<proteinExistence type="inferred from homology"/>
<reference evidence="3 4" key="1">
    <citation type="submission" date="2016-10" db="EMBL/GenBank/DDBJ databases">
        <authorList>
            <person name="de Groot N.N."/>
        </authorList>
    </citation>
    <scope>NUCLEOTIDE SEQUENCE [LARGE SCALE GENOMIC DNA]</scope>
    <source>
        <strain evidence="3 4">DSM 15230</strain>
    </source>
</reference>
<comment type="similarity">
    <text evidence="1">Belongs to the universal stress protein A family.</text>
</comment>
<dbReference type="InterPro" id="IPR006015">
    <property type="entry name" value="Universal_stress_UspA"/>
</dbReference>
<dbReference type="CDD" id="cd00293">
    <property type="entry name" value="USP-like"/>
    <property type="match status" value="1"/>
</dbReference>
<protein>
    <submittedName>
        <fullName evidence="3">Nucleotide-binding universal stress protein, UspA family</fullName>
    </submittedName>
</protein>
<dbReference type="InterPro" id="IPR014729">
    <property type="entry name" value="Rossmann-like_a/b/a_fold"/>
</dbReference>
<dbReference type="AlphaFoldDB" id="A0A1G5V1W0"/>
<evidence type="ECO:0000313" key="4">
    <source>
        <dbReference type="Proteomes" id="UP000199689"/>
    </source>
</evidence>
<dbReference type="Pfam" id="PF00582">
    <property type="entry name" value="Usp"/>
    <property type="match status" value="1"/>
</dbReference>
<evidence type="ECO:0000256" key="1">
    <source>
        <dbReference type="ARBA" id="ARBA00008791"/>
    </source>
</evidence>
<evidence type="ECO:0000313" key="3">
    <source>
        <dbReference type="EMBL" id="SDA39850.1"/>
    </source>
</evidence>